<reference evidence="2" key="1">
    <citation type="submission" date="2020-09" db="EMBL/GenBank/DDBJ databases">
        <title>Comparative genome analyses of four rice-infecting Rhizoctonia solani isolates reveal extensive enrichment of homogalacturonan modification genes.</title>
        <authorList>
            <person name="Lee D.-Y."/>
            <person name="Jeon J."/>
            <person name="Kim K.-T."/>
            <person name="Cheong K."/>
            <person name="Song H."/>
            <person name="Choi G."/>
            <person name="Ko J."/>
            <person name="Opiyo S.O."/>
            <person name="Zuo S."/>
            <person name="Madhav S."/>
            <person name="Lee Y.-H."/>
            <person name="Wang G.-L."/>
        </authorList>
    </citation>
    <scope>NUCLEOTIDE SEQUENCE</scope>
    <source>
        <strain evidence="2">AG1-IA WGL</strain>
    </source>
</reference>
<accession>A0A8H7HVB1</accession>
<feature type="region of interest" description="Disordered" evidence="1">
    <location>
        <begin position="332"/>
        <end position="414"/>
    </location>
</feature>
<feature type="compositionally biased region" description="Basic residues" evidence="1">
    <location>
        <begin position="367"/>
        <end position="380"/>
    </location>
</feature>
<feature type="region of interest" description="Disordered" evidence="1">
    <location>
        <begin position="91"/>
        <end position="149"/>
    </location>
</feature>
<organism evidence="2 3">
    <name type="scientific">Rhizoctonia solani</name>
    <dbReference type="NCBI Taxonomy" id="456999"/>
    <lineage>
        <taxon>Eukaryota</taxon>
        <taxon>Fungi</taxon>
        <taxon>Dikarya</taxon>
        <taxon>Basidiomycota</taxon>
        <taxon>Agaricomycotina</taxon>
        <taxon>Agaricomycetes</taxon>
        <taxon>Cantharellales</taxon>
        <taxon>Ceratobasidiaceae</taxon>
        <taxon>Rhizoctonia</taxon>
    </lineage>
</organism>
<evidence type="ECO:0000313" key="3">
    <source>
        <dbReference type="Proteomes" id="UP000602905"/>
    </source>
</evidence>
<comment type="caution">
    <text evidence="2">The sequence shown here is derived from an EMBL/GenBank/DDBJ whole genome shotgun (WGS) entry which is preliminary data.</text>
</comment>
<feature type="region of interest" description="Disordered" evidence="1">
    <location>
        <begin position="1"/>
        <end position="72"/>
    </location>
</feature>
<feature type="non-terminal residue" evidence="2">
    <location>
        <position position="1"/>
    </location>
</feature>
<dbReference type="EMBL" id="JACYCD010000047">
    <property type="protein sequence ID" value="KAF8710314.1"/>
    <property type="molecule type" value="Genomic_DNA"/>
</dbReference>
<dbReference type="Proteomes" id="UP000602905">
    <property type="component" value="Unassembled WGS sequence"/>
</dbReference>
<dbReference type="AlphaFoldDB" id="A0A8H7HVB1"/>
<feature type="compositionally biased region" description="Low complexity" evidence="1">
    <location>
        <begin position="218"/>
        <end position="239"/>
    </location>
</feature>
<evidence type="ECO:0000313" key="2">
    <source>
        <dbReference type="EMBL" id="KAF8710314.1"/>
    </source>
</evidence>
<feature type="region of interest" description="Disordered" evidence="1">
    <location>
        <begin position="183"/>
        <end position="280"/>
    </location>
</feature>
<name>A0A8H7HVB1_9AGAM</name>
<proteinExistence type="predicted"/>
<feature type="compositionally biased region" description="Low complexity" evidence="1">
    <location>
        <begin position="339"/>
        <end position="355"/>
    </location>
</feature>
<feature type="compositionally biased region" description="Basic and acidic residues" evidence="1">
    <location>
        <begin position="1"/>
        <end position="16"/>
    </location>
</feature>
<dbReference type="OrthoDB" id="3248378at2759"/>
<feature type="compositionally biased region" description="Low complexity" evidence="1">
    <location>
        <begin position="136"/>
        <end position="149"/>
    </location>
</feature>
<protein>
    <submittedName>
        <fullName evidence="2">Uncharacterized protein</fullName>
    </submittedName>
</protein>
<gene>
    <name evidence="2" type="ORF">RHS03_01713</name>
</gene>
<evidence type="ECO:0000256" key="1">
    <source>
        <dbReference type="SAM" id="MobiDB-lite"/>
    </source>
</evidence>
<sequence>MEPRGSTPKEEIEAGRKAKAFAADSVSAGGIIGNNDRSPKPDGKHTSFSTEQDNLGPKVDLGALRSRRGNASPEKWALEMTAMAVLTSSRELPKVKNATPHPPTIMIHSHHRSKDDPERRARVLSRILDPEYSGQSPNAFSSSFRARSPSLPQASVFVDRYGEQHDPDFRPFGSYPAVTPMDEPRAWPWFDGDDDDDDEPRSMSRGPTSFPSGRMAYSTASSSYHSSVSSGSAPASGGSKYVYGSRSRSISTLPTPPLELDRPMPANFESHSGRHISPPAHIPRSSLFPWTPAQRAVRVQHEVNKRNIMPPPLFLEEEPEEAPLTLVDSQYVPGYGHFSTPPATTTEQSQSQSHPHPQPNTAPHTEHKCRIHMRTGRARAHTAPSPTTAQTPEEDEDDPNVPNSPSSSHSFRQSIYSLGLRTKLGLHHMKDRVRRASGAAKRPLSL</sequence>